<dbReference type="GO" id="GO:0004497">
    <property type="term" value="F:monooxygenase activity"/>
    <property type="evidence" value="ECO:0007669"/>
    <property type="project" value="UniProtKB-KW"/>
</dbReference>
<evidence type="ECO:0000256" key="3">
    <source>
        <dbReference type="ARBA" id="ARBA00022723"/>
    </source>
</evidence>
<dbReference type="FunFam" id="1.10.630.10:FF:000050">
    <property type="entry name" value="Cytochrome P450 monooxygenase"/>
    <property type="match status" value="1"/>
</dbReference>
<sequence>MKQFSLYVLLAFCLTLGWVILTLVKFIRSPLRRAPGPFLARFTRLWLLKQAYYGTYPKTSIELHRKYGPVVRIAPNEYSIDDPAAARIIYGSGRGFTKSPWYYASGNPISPLPNIFVEPNPHIHAQARRKVAAAYSMTNLVQLEPFIDKCSAVLRERLEELSRSGASVDISHWMQCYAFDVIGMMTLGKRFGFLDSGEDIQGIMSSLSQYLVYCANVGMFPEWHKTLFRRQMRSKTVSGLSHVREFANAQLEEKREKVKTEEDAGGYAAEDFVTKFLRLQAQDPEKITNADISSVCNMNIGAGSDTTSISLTSIIFNLIKYPRVLQQLRAEIEDSESRGTISDPITFAEANKLPYLQAVIKEGLRMHPATGLGLGRVVPHEGATLAGQYFPPGAVVGINAWVAHANTKVFGHDAHLFRPERWLDYPELVKERESYFMTFGQGSRTCLGKNISLMELSKAVPEIVRHFDFAPDTESGEPEYETENVWFVKIREFHCKVYSRDRQR</sequence>
<dbReference type="PROSITE" id="PS00086">
    <property type="entry name" value="CYTOCHROME_P450"/>
    <property type="match status" value="1"/>
</dbReference>
<keyword evidence="6 8" id="KW-0503">Monooxygenase</keyword>
<dbReference type="PRINTS" id="PR00385">
    <property type="entry name" value="P450"/>
</dbReference>
<comment type="similarity">
    <text evidence="6">Belongs to the cytochrome P450 family.</text>
</comment>
<dbReference type="InterPro" id="IPR001128">
    <property type="entry name" value="Cyt_P450"/>
</dbReference>
<evidence type="ECO:0000256" key="7">
    <source>
        <dbReference type="SAM" id="Phobius"/>
    </source>
</evidence>
<dbReference type="Gene3D" id="1.10.630.10">
    <property type="entry name" value="Cytochrome P450"/>
    <property type="match status" value="1"/>
</dbReference>
<dbReference type="InterPro" id="IPR036396">
    <property type="entry name" value="Cyt_P450_sf"/>
</dbReference>
<dbReference type="InterPro" id="IPR050121">
    <property type="entry name" value="Cytochrome_P450_monoxygenase"/>
</dbReference>
<dbReference type="PANTHER" id="PTHR24305:SF190">
    <property type="entry name" value="P450, PUTATIVE (EUROFUNG)-RELATED"/>
    <property type="match status" value="1"/>
</dbReference>
<dbReference type="GO" id="GO:0016705">
    <property type="term" value="F:oxidoreductase activity, acting on paired donors, with incorporation or reduction of molecular oxygen"/>
    <property type="evidence" value="ECO:0007669"/>
    <property type="project" value="InterPro"/>
</dbReference>
<dbReference type="GO" id="GO:0020037">
    <property type="term" value="F:heme binding"/>
    <property type="evidence" value="ECO:0007669"/>
    <property type="project" value="InterPro"/>
</dbReference>
<dbReference type="InterPro" id="IPR002401">
    <property type="entry name" value="Cyt_P450_E_grp-I"/>
</dbReference>
<dbReference type="PRINTS" id="PR00463">
    <property type="entry name" value="EP450I"/>
</dbReference>
<proteinExistence type="inferred from homology"/>
<accession>A0A8H5JEY9</accession>
<dbReference type="PANTHER" id="PTHR24305">
    <property type="entry name" value="CYTOCHROME P450"/>
    <property type="match status" value="1"/>
</dbReference>
<feature type="transmembrane region" description="Helical" evidence="7">
    <location>
        <begin position="6"/>
        <end position="24"/>
    </location>
</feature>
<protein>
    <submittedName>
        <fullName evidence="8">Cytochrome P450 monooxygenase oxidoreductase</fullName>
    </submittedName>
</protein>
<evidence type="ECO:0000256" key="5">
    <source>
        <dbReference type="PIRSR" id="PIRSR602401-1"/>
    </source>
</evidence>
<dbReference type="Proteomes" id="UP000574317">
    <property type="component" value="Unassembled WGS sequence"/>
</dbReference>
<keyword evidence="6" id="KW-0560">Oxidoreductase</keyword>
<dbReference type="CDD" id="cd11060">
    <property type="entry name" value="CYP57A1-like"/>
    <property type="match status" value="1"/>
</dbReference>
<feature type="binding site" description="axial binding residue" evidence="5">
    <location>
        <position position="446"/>
    </location>
    <ligand>
        <name>heme</name>
        <dbReference type="ChEBI" id="CHEBI:30413"/>
    </ligand>
    <ligandPart>
        <name>Fe</name>
        <dbReference type="ChEBI" id="CHEBI:18248"/>
    </ligandPart>
</feature>
<organism evidence="8 9">
    <name type="scientific">Fusarium napiforme</name>
    <dbReference type="NCBI Taxonomy" id="42672"/>
    <lineage>
        <taxon>Eukaryota</taxon>
        <taxon>Fungi</taxon>
        <taxon>Dikarya</taxon>
        <taxon>Ascomycota</taxon>
        <taxon>Pezizomycotina</taxon>
        <taxon>Sordariomycetes</taxon>
        <taxon>Hypocreomycetidae</taxon>
        <taxon>Hypocreales</taxon>
        <taxon>Nectriaceae</taxon>
        <taxon>Fusarium</taxon>
        <taxon>Fusarium fujikuroi species complex</taxon>
    </lineage>
</organism>
<gene>
    <name evidence="8" type="ORF">FNAPI_6954</name>
</gene>
<reference evidence="8 9" key="1">
    <citation type="submission" date="2020-05" db="EMBL/GenBank/DDBJ databases">
        <title>Identification and distribution of gene clusters putatively required for synthesis of sphingolipid metabolism inhibitors in phylogenetically diverse species of the filamentous fungus Fusarium.</title>
        <authorList>
            <person name="Kim H.-S."/>
            <person name="Busman M."/>
            <person name="Brown D.W."/>
            <person name="Divon H."/>
            <person name="Uhlig S."/>
            <person name="Proctor R.H."/>
        </authorList>
    </citation>
    <scope>NUCLEOTIDE SEQUENCE [LARGE SCALE GENOMIC DNA]</scope>
    <source>
        <strain evidence="8 9">NRRL 25196</strain>
    </source>
</reference>
<keyword evidence="2 5" id="KW-0349">Heme</keyword>
<keyword evidence="7" id="KW-0472">Membrane</keyword>
<evidence type="ECO:0000256" key="4">
    <source>
        <dbReference type="ARBA" id="ARBA00023004"/>
    </source>
</evidence>
<keyword evidence="7" id="KW-1133">Transmembrane helix</keyword>
<dbReference type="GO" id="GO:0005506">
    <property type="term" value="F:iron ion binding"/>
    <property type="evidence" value="ECO:0007669"/>
    <property type="project" value="InterPro"/>
</dbReference>
<evidence type="ECO:0000256" key="6">
    <source>
        <dbReference type="RuleBase" id="RU000461"/>
    </source>
</evidence>
<comment type="cofactor">
    <cofactor evidence="1 5">
        <name>heme</name>
        <dbReference type="ChEBI" id="CHEBI:30413"/>
    </cofactor>
</comment>
<dbReference type="Pfam" id="PF00067">
    <property type="entry name" value="p450"/>
    <property type="match status" value="1"/>
</dbReference>
<comment type="caution">
    <text evidence="8">The sequence shown here is derived from an EMBL/GenBank/DDBJ whole genome shotgun (WGS) entry which is preliminary data.</text>
</comment>
<keyword evidence="9" id="KW-1185">Reference proteome</keyword>
<keyword evidence="7" id="KW-0812">Transmembrane</keyword>
<dbReference type="EMBL" id="JAAOAO010000255">
    <property type="protein sequence ID" value="KAF5552815.1"/>
    <property type="molecule type" value="Genomic_DNA"/>
</dbReference>
<keyword evidence="4 5" id="KW-0408">Iron</keyword>
<evidence type="ECO:0000256" key="2">
    <source>
        <dbReference type="ARBA" id="ARBA00022617"/>
    </source>
</evidence>
<dbReference type="SUPFAM" id="SSF48264">
    <property type="entry name" value="Cytochrome P450"/>
    <property type="match status" value="1"/>
</dbReference>
<evidence type="ECO:0000256" key="1">
    <source>
        <dbReference type="ARBA" id="ARBA00001971"/>
    </source>
</evidence>
<keyword evidence="3 5" id="KW-0479">Metal-binding</keyword>
<dbReference type="AlphaFoldDB" id="A0A8H5JEY9"/>
<dbReference type="InterPro" id="IPR017972">
    <property type="entry name" value="Cyt_P450_CS"/>
</dbReference>
<name>A0A8H5JEY9_9HYPO</name>
<evidence type="ECO:0000313" key="9">
    <source>
        <dbReference type="Proteomes" id="UP000574317"/>
    </source>
</evidence>
<evidence type="ECO:0000313" key="8">
    <source>
        <dbReference type="EMBL" id="KAF5552815.1"/>
    </source>
</evidence>